<gene>
    <name evidence="2" type="ORF">EEI45_02330</name>
</gene>
<protein>
    <submittedName>
        <fullName evidence="2">Arsenate reductase family protein</fullName>
    </submittedName>
</protein>
<dbReference type="InterPro" id="IPR006660">
    <property type="entry name" value="Arsenate_reductase-like"/>
</dbReference>
<comment type="similarity">
    <text evidence="1">Belongs to the ArsC family.</text>
</comment>
<name>A0A3S8RLF4_9FIRM</name>
<dbReference type="KEGG" id="eri:EEI45_02330"/>
<proteinExistence type="inferred from homology"/>
<dbReference type="PANTHER" id="PTHR30041">
    <property type="entry name" value="ARSENATE REDUCTASE"/>
    <property type="match status" value="1"/>
</dbReference>
<accession>A0A3S8RLF4</accession>
<dbReference type="AlphaFoldDB" id="A0A3S8RLF4"/>
<sequence>MKPLFIYYPKCSTCKRAVKYLEENNIDVVYRDMMLENPTKAELKEWLQISGLPIKRFFNTSGIVYREMKLKDKLPEMSDDEALELLSTTGRLVRRPLLIGDHGVFVGFHEEMYETLK</sequence>
<dbReference type="Proteomes" id="UP000278804">
    <property type="component" value="Chromosome"/>
</dbReference>
<keyword evidence="3" id="KW-1185">Reference proteome</keyword>
<dbReference type="PANTHER" id="PTHR30041:SF8">
    <property type="entry name" value="PROTEIN YFFB"/>
    <property type="match status" value="1"/>
</dbReference>
<dbReference type="InterPro" id="IPR036249">
    <property type="entry name" value="Thioredoxin-like_sf"/>
</dbReference>
<evidence type="ECO:0000313" key="3">
    <source>
        <dbReference type="Proteomes" id="UP000278804"/>
    </source>
</evidence>
<dbReference type="RefSeq" id="WP_125163994.1">
    <property type="nucleotide sequence ID" value="NZ_CP034234.1"/>
</dbReference>
<dbReference type="InterPro" id="IPR006504">
    <property type="entry name" value="Tscrpt_reg_Spx/MgsR"/>
</dbReference>
<evidence type="ECO:0000313" key="2">
    <source>
        <dbReference type="EMBL" id="AZK43780.1"/>
    </source>
</evidence>
<evidence type="ECO:0000256" key="1">
    <source>
        <dbReference type="PROSITE-ProRule" id="PRU01282"/>
    </source>
</evidence>
<dbReference type="SUPFAM" id="SSF52833">
    <property type="entry name" value="Thioredoxin-like"/>
    <property type="match status" value="1"/>
</dbReference>
<dbReference type="NCBIfam" id="TIGR01617">
    <property type="entry name" value="arsC_related"/>
    <property type="match status" value="1"/>
</dbReference>
<dbReference type="PROSITE" id="PS51353">
    <property type="entry name" value="ARSC"/>
    <property type="match status" value="1"/>
</dbReference>
<dbReference type="Pfam" id="PF03960">
    <property type="entry name" value="ArsC"/>
    <property type="match status" value="1"/>
</dbReference>
<dbReference type="EMBL" id="CP034234">
    <property type="protein sequence ID" value="AZK43780.1"/>
    <property type="molecule type" value="Genomic_DNA"/>
</dbReference>
<dbReference type="Gene3D" id="3.40.30.10">
    <property type="entry name" value="Glutaredoxin"/>
    <property type="match status" value="1"/>
</dbReference>
<organism evidence="2 3">
    <name type="scientific">Erysipelothrix piscisicarius</name>
    <dbReference type="NCBI Taxonomy" id="2485784"/>
    <lineage>
        <taxon>Bacteria</taxon>
        <taxon>Bacillati</taxon>
        <taxon>Bacillota</taxon>
        <taxon>Erysipelotrichia</taxon>
        <taxon>Erysipelotrichales</taxon>
        <taxon>Erysipelotrichaceae</taxon>
        <taxon>Erysipelothrix</taxon>
    </lineage>
</organism>
<dbReference type="CDD" id="cd03036">
    <property type="entry name" value="ArsC_like"/>
    <property type="match status" value="1"/>
</dbReference>
<reference evidence="2 3" key="1">
    <citation type="journal article" date="2020" name="Int. J. Syst. Evol. Microbiol.">
        <title>Description of Erysipelothrix piscisicarius sp. nov., an emergent fish pathogen, and assessment of virulence using a tiger barb (Puntigrus tetrazona) infection model.</title>
        <authorList>
            <person name="Pomaranski E.K."/>
            <person name="Griffin M.J."/>
            <person name="Camus A.C."/>
            <person name="Armwood A.R."/>
            <person name="Shelley J."/>
            <person name="Waldbieser G.C."/>
            <person name="LaFrentz B.R."/>
            <person name="Garcia J.C."/>
            <person name="Yanong R."/>
            <person name="Soto E."/>
        </authorList>
    </citation>
    <scope>NUCLEOTIDE SEQUENCE [LARGE SCALE GENOMIC DNA]</scope>
    <source>
        <strain evidence="2 3">15TAL0474</strain>
    </source>
</reference>